<comment type="caution">
    <text evidence="1">The sequence shown here is derived from an EMBL/GenBank/DDBJ whole genome shotgun (WGS) entry which is preliminary data.</text>
</comment>
<reference evidence="1" key="1">
    <citation type="submission" date="2020-10" db="EMBL/GenBank/DDBJ databases">
        <title>Taxonomic study of unclassified bacteria belonging to the class Ktedonobacteria.</title>
        <authorList>
            <person name="Yabe S."/>
            <person name="Wang C.M."/>
            <person name="Zheng Y."/>
            <person name="Sakai Y."/>
            <person name="Cavaletti L."/>
            <person name="Monciardini P."/>
            <person name="Donadio S."/>
        </authorList>
    </citation>
    <scope>NUCLEOTIDE SEQUENCE</scope>
    <source>
        <strain evidence="1">SOSP1-1</strain>
    </source>
</reference>
<evidence type="ECO:0000313" key="1">
    <source>
        <dbReference type="EMBL" id="GHO45715.1"/>
    </source>
</evidence>
<evidence type="ECO:0000313" key="2">
    <source>
        <dbReference type="Proteomes" id="UP000612362"/>
    </source>
</evidence>
<proteinExistence type="predicted"/>
<organism evidence="1 2">
    <name type="scientific">Ktedonospora formicarum</name>
    <dbReference type="NCBI Taxonomy" id="2778364"/>
    <lineage>
        <taxon>Bacteria</taxon>
        <taxon>Bacillati</taxon>
        <taxon>Chloroflexota</taxon>
        <taxon>Ktedonobacteria</taxon>
        <taxon>Ktedonobacterales</taxon>
        <taxon>Ktedonobacteraceae</taxon>
        <taxon>Ktedonospora</taxon>
    </lineage>
</organism>
<protein>
    <submittedName>
        <fullName evidence="1">Uncharacterized protein</fullName>
    </submittedName>
</protein>
<name>A0A8J3MS51_9CHLR</name>
<dbReference type="EMBL" id="BNJF01000002">
    <property type="protein sequence ID" value="GHO45715.1"/>
    <property type="molecule type" value="Genomic_DNA"/>
</dbReference>
<accession>A0A8J3MS51</accession>
<keyword evidence="2" id="KW-1185">Reference proteome</keyword>
<dbReference type="AlphaFoldDB" id="A0A8J3MS51"/>
<sequence>MNVTVVRLIFQGDHLATLPVLALTMRKEKISDVSINRVVNIIWYTLESNMRERERSA</sequence>
<dbReference type="Proteomes" id="UP000612362">
    <property type="component" value="Unassembled WGS sequence"/>
</dbReference>
<gene>
    <name evidence="1" type="ORF">KSX_38780</name>
</gene>